<protein>
    <submittedName>
        <fullName evidence="2">Uncharacterized protein</fullName>
    </submittedName>
</protein>
<evidence type="ECO:0000256" key="1">
    <source>
        <dbReference type="SAM" id="MobiDB-lite"/>
    </source>
</evidence>
<feature type="non-terminal residue" evidence="2">
    <location>
        <position position="98"/>
    </location>
</feature>
<evidence type="ECO:0000313" key="3">
    <source>
        <dbReference type="Proteomes" id="UP000237105"/>
    </source>
</evidence>
<gene>
    <name evidence="2" type="ORF">PanWU01x14_299100</name>
</gene>
<organism evidence="2 3">
    <name type="scientific">Parasponia andersonii</name>
    <name type="common">Sponia andersonii</name>
    <dbReference type="NCBI Taxonomy" id="3476"/>
    <lineage>
        <taxon>Eukaryota</taxon>
        <taxon>Viridiplantae</taxon>
        <taxon>Streptophyta</taxon>
        <taxon>Embryophyta</taxon>
        <taxon>Tracheophyta</taxon>
        <taxon>Spermatophyta</taxon>
        <taxon>Magnoliopsida</taxon>
        <taxon>eudicotyledons</taxon>
        <taxon>Gunneridae</taxon>
        <taxon>Pentapetalae</taxon>
        <taxon>rosids</taxon>
        <taxon>fabids</taxon>
        <taxon>Rosales</taxon>
        <taxon>Cannabaceae</taxon>
        <taxon>Parasponia</taxon>
    </lineage>
</organism>
<comment type="caution">
    <text evidence="2">The sequence shown here is derived from an EMBL/GenBank/DDBJ whole genome shotgun (WGS) entry which is preliminary data.</text>
</comment>
<proteinExistence type="predicted"/>
<feature type="region of interest" description="Disordered" evidence="1">
    <location>
        <begin position="77"/>
        <end position="98"/>
    </location>
</feature>
<dbReference type="Proteomes" id="UP000237105">
    <property type="component" value="Unassembled WGS sequence"/>
</dbReference>
<keyword evidence="3" id="KW-1185">Reference proteome</keyword>
<accession>A0A2P5AUP3</accession>
<name>A0A2P5AUP3_PARAD</name>
<dbReference type="AlphaFoldDB" id="A0A2P5AUP3"/>
<evidence type="ECO:0000313" key="2">
    <source>
        <dbReference type="EMBL" id="PON40218.1"/>
    </source>
</evidence>
<reference evidence="3" key="1">
    <citation type="submission" date="2016-06" db="EMBL/GenBank/DDBJ databases">
        <title>Parallel loss of symbiosis genes in relatives of nitrogen-fixing non-legume Parasponia.</title>
        <authorList>
            <person name="Van Velzen R."/>
            <person name="Holmer R."/>
            <person name="Bu F."/>
            <person name="Rutten L."/>
            <person name="Van Zeijl A."/>
            <person name="Liu W."/>
            <person name="Santuari L."/>
            <person name="Cao Q."/>
            <person name="Sharma T."/>
            <person name="Shen D."/>
            <person name="Roswanjaya Y."/>
            <person name="Wardhani T."/>
            <person name="Kalhor M.S."/>
            <person name="Jansen J."/>
            <person name="Van den Hoogen J."/>
            <person name="Gungor B."/>
            <person name="Hartog M."/>
            <person name="Hontelez J."/>
            <person name="Verver J."/>
            <person name="Yang W.-C."/>
            <person name="Schijlen E."/>
            <person name="Repin R."/>
            <person name="Schilthuizen M."/>
            <person name="Schranz E."/>
            <person name="Heidstra R."/>
            <person name="Miyata K."/>
            <person name="Fedorova E."/>
            <person name="Kohlen W."/>
            <person name="Bisseling T."/>
            <person name="Smit S."/>
            <person name="Geurts R."/>
        </authorList>
    </citation>
    <scope>NUCLEOTIDE SEQUENCE [LARGE SCALE GENOMIC DNA]</scope>
    <source>
        <strain evidence="3">cv. WU1-14</strain>
    </source>
</reference>
<dbReference type="EMBL" id="JXTB01000444">
    <property type="protein sequence ID" value="PON40218.1"/>
    <property type="molecule type" value="Genomic_DNA"/>
</dbReference>
<feature type="region of interest" description="Disordered" evidence="1">
    <location>
        <begin position="1"/>
        <end position="21"/>
    </location>
</feature>
<sequence length="98" mass="10575">MGKEVAEPPITSTSKSKKKTTAVKKISPVATLSIVVFQESMDLENLKVDQVKQTERLKAIEKVQKKILDKLIGSFPAPSPIASHPSEPSQPEALASPP</sequence>